<dbReference type="GO" id="GO:0042744">
    <property type="term" value="P:hydrogen peroxide catabolic process"/>
    <property type="evidence" value="ECO:0007669"/>
    <property type="project" value="TreeGrafter"/>
</dbReference>
<keyword evidence="5" id="KW-0676">Redox-active center</keyword>
<dbReference type="AlphaFoldDB" id="A0A8K0XTD3"/>
<dbReference type="Gene3D" id="3.40.30.10">
    <property type="entry name" value="Glutaredoxin"/>
    <property type="match status" value="1"/>
</dbReference>
<dbReference type="PANTHER" id="PTHR10430:SF39">
    <property type="entry name" value="PEROXISOMAL MEMBRANE ASSOCIATED PROTEIN 20"/>
    <property type="match status" value="1"/>
</dbReference>
<keyword evidence="4" id="KW-0560">Oxidoreductase</keyword>
<evidence type="ECO:0000256" key="2">
    <source>
        <dbReference type="ARBA" id="ARBA00022559"/>
    </source>
</evidence>
<comment type="similarity">
    <text evidence="1">Belongs to the peroxiredoxin family. Prx5 subfamily.</text>
</comment>
<dbReference type="GO" id="GO:0005829">
    <property type="term" value="C:cytosol"/>
    <property type="evidence" value="ECO:0007669"/>
    <property type="project" value="TreeGrafter"/>
</dbReference>
<name>A0A8K0XTD3_9AGAR</name>
<dbReference type="Proteomes" id="UP000813824">
    <property type="component" value="Unassembled WGS sequence"/>
</dbReference>
<organism evidence="8 9">
    <name type="scientific">Cristinia sonorae</name>
    <dbReference type="NCBI Taxonomy" id="1940300"/>
    <lineage>
        <taxon>Eukaryota</taxon>
        <taxon>Fungi</taxon>
        <taxon>Dikarya</taxon>
        <taxon>Basidiomycota</taxon>
        <taxon>Agaricomycotina</taxon>
        <taxon>Agaricomycetes</taxon>
        <taxon>Agaricomycetidae</taxon>
        <taxon>Agaricales</taxon>
        <taxon>Pleurotineae</taxon>
        <taxon>Stephanosporaceae</taxon>
        <taxon>Cristinia</taxon>
    </lineage>
</organism>
<evidence type="ECO:0000256" key="4">
    <source>
        <dbReference type="ARBA" id="ARBA00023002"/>
    </source>
</evidence>
<evidence type="ECO:0000313" key="9">
    <source>
        <dbReference type="Proteomes" id="UP000813824"/>
    </source>
</evidence>
<feature type="domain" description="Redoxin" evidence="7">
    <location>
        <begin position="40"/>
        <end position="177"/>
    </location>
</feature>
<comment type="caution">
    <text evidence="8">The sequence shown here is derived from an EMBL/GenBank/DDBJ whole genome shotgun (WGS) entry which is preliminary data.</text>
</comment>
<evidence type="ECO:0000256" key="3">
    <source>
        <dbReference type="ARBA" id="ARBA00022862"/>
    </source>
</evidence>
<evidence type="ECO:0000313" key="8">
    <source>
        <dbReference type="EMBL" id="KAH8105476.1"/>
    </source>
</evidence>
<dbReference type="PANTHER" id="PTHR10430">
    <property type="entry name" value="PEROXIREDOXIN"/>
    <property type="match status" value="1"/>
</dbReference>
<evidence type="ECO:0000259" key="7">
    <source>
        <dbReference type="Pfam" id="PF08534"/>
    </source>
</evidence>
<accession>A0A8K0XTD3</accession>
<keyword evidence="9" id="KW-1185">Reference proteome</keyword>
<dbReference type="InterPro" id="IPR013740">
    <property type="entry name" value="Redoxin"/>
</dbReference>
<dbReference type="SUPFAM" id="SSF52833">
    <property type="entry name" value="Thioredoxin-like"/>
    <property type="match status" value="1"/>
</dbReference>
<dbReference type="EMBL" id="JAEVFJ010000004">
    <property type="protein sequence ID" value="KAH8105476.1"/>
    <property type="molecule type" value="Genomic_DNA"/>
</dbReference>
<dbReference type="OrthoDB" id="1882547at2759"/>
<gene>
    <name evidence="8" type="ORF">BXZ70DRAFT_921010</name>
</gene>
<dbReference type="GO" id="GO:0034599">
    <property type="term" value="P:cellular response to oxidative stress"/>
    <property type="evidence" value="ECO:0007669"/>
    <property type="project" value="InterPro"/>
</dbReference>
<dbReference type="InterPro" id="IPR036249">
    <property type="entry name" value="Thioredoxin-like_sf"/>
</dbReference>
<reference evidence="8" key="1">
    <citation type="journal article" date="2021" name="New Phytol.">
        <title>Evolutionary innovations through gain and loss of genes in the ectomycorrhizal Boletales.</title>
        <authorList>
            <person name="Wu G."/>
            <person name="Miyauchi S."/>
            <person name="Morin E."/>
            <person name="Kuo A."/>
            <person name="Drula E."/>
            <person name="Varga T."/>
            <person name="Kohler A."/>
            <person name="Feng B."/>
            <person name="Cao Y."/>
            <person name="Lipzen A."/>
            <person name="Daum C."/>
            <person name="Hundley H."/>
            <person name="Pangilinan J."/>
            <person name="Johnson J."/>
            <person name="Barry K."/>
            <person name="LaButti K."/>
            <person name="Ng V."/>
            <person name="Ahrendt S."/>
            <person name="Min B."/>
            <person name="Choi I.G."/>
            <person name="Park H."/>
            <person name="Plett J.M."/>
            <person name="Magnuson J."/>
            <person name="Spatafora J.W."/>
            <person name="Nagy L.G."/>
            <person name="Henrissat B."/>
            <person name="Grigoriev I.V."/>
            <person name="Yang Z.L."/>
            <person name="Xu J."/>
            <person name="Martin F.M."/>
        </authorList>
    </citation>
    <scope>NUCLEOTIDE SEQUENCE</scope>
    <source>
        <strain evidence="8">KKN 215</strain>
    </source>
</reference>
<feature type="active site" description="Cysteine sulfenic acid (-SOH) intermediate" evidence="6">
    <location>
        <position position="68"/>
    </location>
</feature>
<protein>
    <submittedName>
        <fullName evidence="8">Redoxin</fullName>
    </submittedName>
</protein>
<keyword evidence="3" id="KW-0049">Antioxidant</keyword>
<dbReference type="GO" id="GO:0005777">
    <property type="term" value="C:peroxisome"/>
    <property type="evidence" value="ECO:0007669"/>
    <property type="project" value="TreeGrafter"/>
</dbReference>
<dbReference type="GO" id="GO:0045454">
    <property type="term" value="P:cell redox homeostasis"/>
    <property type="evidence" value="ECO:0007669"/>
    <property type="project" value="TreeGrafter"/>
</dbReference>
<dbReference type="GO" id="GO:0008379">
    <property type="term" value="F:thioredoxin peroxidase activity"/>
    <property type="evidence" value="ECO:0007669"/>
    <property type="project" value="InterPro"/>
</dbReference>
<evidence type="ECO:0000256" key="1">
    <source>
        <dbReference type="ARBA" id="ARBA00010505"/>
    </source>
</evidence>
<dbReference type="GO" id="GO:0005739">
    <property type="term" value="C:mitochondrion"/>
    <property type="evidence" value="ECO:0007669"/>
    <property type="project" value="TreeGrafter"/>
</dbReference>
<evidence type="ECO:0000256" key="5">
    <source>
        <dbReference type="ARBA" id="ARBA00023284"/>
    </source>
</evidence>
<evidence type="ECO:0000256" key="6">
    <source>
        <dbReference type="PIRSR" id="PIRSR637944-1"/>
    </source>
</evidence>
<proteinExistence type="inferred from homology"/>
<keyword evidence="2" id="KW-0575">Peroxidase</keyword>
<sequence length="180" mass="18681">MASTLAQATATAHKAVTSLLSASQVTPGSTISTSVGIKETAPDKTFTLEGISGKNIIVGVPGAFTGTCNQHVPGYIQAYDQFKAKGVNEIYVVAVNDVFVVKAWKEHLAPSGTGVRFISDDSGSFVGSLGLLFDPSALLGGPRAKRFVLVVEGTEITHVAIEPDPTKVTVTGADKILPLL</sequence>
<dbReference type="InterPro" id="IPR037944">
    <property type="entry name" value="PRX5-like"/>
</dbReference>
<dbReference type="Pfam" id="PF08534">
    <property type="entry name" value="Redoxin"/>
    <property type="match status" value="1"/>
</dbReference>